<dbReference type="AlphaFoldDB" id="A0A167FB17"/>
<dbReference type="EMBL" id="LSFN01000005">
    <property type="protein sequence ID" value="OAB76369.1"/>
    <property type="molecule type" value="Genomic_DNA"/>
</dbReference>
<proteinExistence type="predicted"/>
<evidence type="ECO:0000313" key="2">
    <source>
        <dbReference type="EMBL" id="OAB76369.1"/>
    </source>
</evidence>
<dbReference type="STRING" id="1763538.LPB68_00685"/>
<comment type="caution">
    <text evidence="2">The sequence shown here is derived from an EMBL/GenBank/DDBJ whole genome shotgun (WGS) entry which is preliminary data.</text>
</comment>
<reference evidence="2 3" key="1">
    <citation type="submission" date="2016-02" db="EMBL/GenBank/DDBJ databases">
        <title>Paenibacillus sp. LPB0068, isolated from Crassostrea gigas.</title>
        <authorList>
            <person name="Shin S.-K."/>
            <person name="Yi H."/>
        </authorList>
    </citation>
    <scope>NUCLEOTIDE SEQUENCE [LARGE SCALE GENOMIC DNA]</scope>
    <source>
        <strain evidence="2 3">LPB0068</strain>
    </source>
</reference>
<accession>A0A167FB17</accession>
<sequence>MKLEIAGAGIITTAGMSANEILQNHQIDQANHGIQNITLNSIDGNALRRTTQYSKVLIKSAELALEQSGIDLNQVNKERFGTIINTVYGPIETNLKFAKSVLKGDPDLASPMVFSNTVTNASLGHLCITFGFKGDSTFLMGSNPIKYSDFLFNKKTIDHILVAGIEEYSEGLAMEYQNFYSDNLKHAPAECGAALVLRNETNEDALGYIYKSYGMSLLSNPYWETANENEFMENLNLLYKEVTNDFEDIDLVVLGAVGTPLEEAEKEFYSHLEFQSIREFKSCIGEVFGASLVAFIVLALQIFNENRDIRKIAVNHLDVSMNYFTVIIGRE</sequence>
<keyword evidence="1" id="KW-1133">Transmembrane helix</keyword>
<feature type="transmembrane region" description="Helical" evidence="1">
    <location>
        <begin position="284"/>
        <end position="303"/>
    </location>
</feature>
<dbReference type="RefSeq" id="WP_068655028.1">
    <property type="nucleotide sequence ID" value="NZ_CP017770.1"/>
</dbReference>
<dbReference type="Proteomes" id="UP000077134">
    <property type="component" value="Unassembled WGS sequence"/>
</dbReference>
<gene>
    <name evidence="2" type="ORF">PNBC_02850</name>
</gene>
<organism evidence="2 3">
    <name type="scientific">Paenibacillus crassostreae</name>
    <dbReference type="NCBI Taxonomy" id="1763538"/>
    <lineage>
        <taxon>Bacteria</taxon>
        <taxon>Bacillati</taxon>
        <taxon>Bacillota</taxon>
        <taxon>Bacilli</taxon>
        <taxon>Bacillales</taxon>
        <taxon>Paenibacillaceae</taxon>
        <taxon>Paenibacillus</taxon>
    </lineage>
</organism>
<dbReference type="InterPro" id="IPR016039">
    <property type="entry name" value="Thiolase-like"/>
</dbReference>
<evidence type="ECO:0000313" key="3">
    <source>
        <dbReference type="Proteomes" id="UP000077134"/>
    </source>
</evidence>
<dbReference type="Gene3D" id="3.40.47.10">
    <property type="match status" value="1"/>
</dbReference>
<keyword evidence="1" id="KW-0812">Transmembrane</keyword>
<dbReference type="OrthoDB" id="2082535at2"/>
<evidence type="ECO:0008006" key="4">
    <source>
        <dbReference type="Google" id="ProtNLM"/>
    </source>
</evidence>
<dbReference type="KEGG" id="pcx:LPB68_00685"/>
<name>A0A167FB17_9BACL</name>
<evidence type="ECO:0000256" key="1">
    <source>
        <dbReference type="SAM" id="Phobius"/>
    </source>
</evidence>
<protein>
    <recommendedName>
        <fullName evidence="4">Beta-ketoacyl synthase N-terminal domain-containing protein</fullName>
    </recommendedName>
</protein>
<dbReference type="GO" id="GO:0016746">
    <property type="term" value="F:acyltransferase activity"/>
    <property type="evidence" value="ECO:0007669"/>
    <property type="project" value="InterPro"/>
</dbReference>
<keyword evidence="1" id="KW-0472">Membrane</keyword>
<keyword evidence="3" id="KW-1185">Reference proteome</keyword>
<dbReference type="SUPFAM" id="SSF53901">
    <property type="entry name" value="Thiolase-like"/>
    <property type="match status" value="2"/>
</dbReference>